<evidence type="ECO:0000313" key="4">
    <source>
        <dbReference type="Proteomes" id="UP000066624"/>
    </source>
</evidence>
<dbReference type="RefSeq" id="WP_049725173.1">
    <property type="nucleotide sequence ID" value="NZ_CP012154.1"/>
</dbReference>
<dbReference type="GO" id="GO:0008718">
    <property type="term" value="F:D-amino-acid dehydrogenase activity"/>
    <property type="evidence" value="ECO:0007669"/>
    <property type="project" value="TreeGrafter"/>
</dbReference>
<evidence type="ECO:0000256" key="2">
    <source>
        <dbReference type="ARBA" id="ARBA00023002"/>
    </source>
</evidence>
<dbReference type="GO" id="GO:0005886">
    <property type="term" value="C:plasma membrane"/>
    <property type="evidence" value="ECO:0007669"/>
    <property type="project" value="TreeGrafter"/>
</dbReference>
<dbReference type="NCBIfam" id="NF001933">
    <property type="entry name" value="PRK00711.1"/>
    <property type="match status" value="1"/>
</dbReference>
<evidence type="ECO:0000256" key="1">
    <source>
        <dbReference type="ARBA" id="ARBA00009410"/>
    </source>
</evidence>
<reference evidence="3 4" key="1">
    <citation type="submission" date="2015-07" db="EMBL/GenBank/DDBJ databases">
        <authorList>
            <person name="Noorani M."/>
        </authorList>
    </citation>
    <scope>NUCLEOTIDE SEQUENCE [LARGE SCALE GENOMIC DNA]</scope>
    <source>
        <strain evidence="3 4">KCTC 42284</strain>
    </source>
</reference>
<dbReference type="InterPro" id="IPR036188">
    <property type="entry name" value="FAD/NAD-bd_sf"/>
</dbReference>
<dbReference type="PATRIC" id="fig|1579979.3.peg.1190"/>
<dbReference type="GO" id="GO:0005737">
    <property type="term" value="C:cytoplasm"/>
    <property type="evidence" value="ECO:0007669"/>
    <property type="project" value="TreeGrafter"/>
</dbReference>
<dbReference type="EMBL" id="CP012154">
    <property type="protein sequence ID" value="AKS41536.1"/>
    <property type="molecule type" value="Genomic_DNA"/>
</dbReference>
<dbReference type="STRING" id="1579979.WM2015_1162"/>
<evidence type="ECO:0000313" key="3">
    <source>
        <dbReference type="EMBL" id="AKS41536.1"/>
    </source>
</evidence>
<dbReference type="KEGG" id="wma:WM2015_1162"/>
<name>A0A0K0XV89_9GAMM</name>
<dbReference type="SUPFAM" id="SSF54373">
    <property type="entry name" value="FAD-linked reductases, C-terminal domain"/>
    <property type="match status" value="1"/>
</dbReference>
<organism evidence="3 4">
    <name type="scientific">Wenzhouxiangella marina</name>
    <dbReference type="NCBI Taxonomy" id="1579979"/>
    <lineage>
        <taxon>Bacteria</taxon>
        <taxon>Pseudomonadati</taxon>
        <taxon>Pseudomonadota</taxon>
        <taxon>Gammaproteobacteria</taxon>
        <taxon>Chromatiales</taxon>
        <taxon>Wenzhouxiangellaceae</taxon>
        <taxon>Wenzhouxiangella</taxon>
    </lineage>
</organism>
<dbReference type="InterPro" id="IPR006076">
    <property type="entry name" value="FAD-dep_OxRdtase"/>
</dbReference>
<dbReference type="PANTHER" id="PTHR13847">
    <property type="entry name" value="SARCOSINE DEHYDROGENASE-RELATED"/>
    <property type="match status" value="1"/>
</dbReference>
<comment type="similarity">
    <text evidence="1">Belongs to the DadA oxidoreductase family.</text>
</comment>
<gene>
    <name evidence="3" type="ORF">WM2015_1162</name>
</gene>
<dbReference type="SUPFAM" id="SSF51905">
    <property type="entry name" value="FAD/NAD(P)-binding domain"/>
    <property type="match status" value="1"/>
</dbReference>
<dbReference type="GO" id="GO:0055130">
    <property type="term" value="P:D-alanine catabolic process"/>
    <property type="evidence" value="ECO:0007669"/>
    <property type="project" value="TreeGrafter"/>
</dbReference>
<dbReference type="Pfam" id="PF01266">
    <property type="entry name" value="DAO"/>
    <property type="match status" value="1"/>
</dbReference>
<dbReference type="PANTHER" id="PTHR13847:SF280">
    <property type="entry name" value="D-AMINO ACID DEHYDROGENASE"/>
    <property type="match status" value="1"/>
</dbReference>
<keyword evidence="2" id="KW-0560">Oxidoreductase</keyword>
<dbReference type="Proteomes" id="UP000066624">
    <property type="component" value="Chromosome"/>
</dbReference>
<accession>A0A0K0XV89</accession>
<dbReference type="OrthoDB" id="9805337at2"/>
<keyword evidence="4" id="KW-1185">Reference proteome</keyword>
<proteinExistence type="inferred from homology"/>
<dbReference type="Gene3D" id="3.30.9.10">
    <property type="entry name" value="D-Amino Acid Oxidase, subunit A, domain 2"/>
    <property type="match status" value="1"/>
</dbReference>
<dbReference type="AlphaFoldDB" id="A0A0K0XV89"/>
<dbReference type="PRINTS" id="PR00420">
    <property type="entry name" value="RNGMNOXGNASE"/>
</dbReference>
<sequence length="422" mass="45900">MKVAIVGAGIVGATTALVLAERGLEVTLIDAEAEAGLGTSYANGSSITPIHAEPWNPPGTIRKLPGALFNPRSPVRISLRALPGLFHWGRRFIRESDSARYQANARHSIRLALYAKRCLVELRKRYDFSYDQWADGSMELYRSRDALDGIIEFRRQLDLPGIEFQTLDRDEIVAREPTLEPVAVDFHGGLWMQAHESGDARRFSAEAARVVQGLGADVRFGTPVDAIELSAGSIPTLRIGTDRLQVDRIVLCTGTATNRLLEPLGLKVPIYPIRGYSLTVPLPPKASAPQVPLLDAERRFVVARLGPERLRIAGFADFCGPRRGLPKARLNLLRDSAEALLPGLAKDLRCEAVEPWCGLRPMTPDGPPLIGPTPIDGLWLNTGHGAMGWTQAAGSAALLADLLTGQTPAIEPDGLDARRAFR</sequence>
<protein>
    <submittedName>
        <fullName evidence="3">Uncharacterized protein</fullName>
    </submittedName>
</protein>
<dbReference type="Gene3D" id="3.50.50.60">
    <property type="entry name" value="FAD/NAD(P)-binding domain"/>
    <property type="match status" value="2"/>
</dbReference>